<evidence type="ECO:0000313" key="2">
    <source>
        <dbReference type="EMBL" id="MBR0674091.1"/>
    </source>
</evidence>
<name>A0A9X9X3W2_9PROT</name>
<reference evidence="2" key="2">
    <citation type="journal article" date="2021" name="Syst. Appl. Microbiol.">
        <title>Roseomonas hellenica sp. nov., isolated from roots of wild-growing Alkanna tinctoria.</title>
        <authorList>
            <person name="Rat A."/>
            <person name="Naranjo H.D."/>
            <person name="Lebbe L."/>
            <person name="Cnockaert M."/>
            <person name="Krigas N."/>
            <person name="Grigoriadou K."/>
            <person name="Maloupa E."/>
            <person name="Willems A."/>
        </authorList>
    </citation>
    <scope>NUCLEOTIDE SEQUENCE</scope>
    <source>
        <strain evidence="2">LMG 31231</strain>
    </source>
</reference>
<protein>
    <recommendedName>
        <fullName evidence="4">Rap1a immunity protein domain-containing protein</fullName>
    </recommendedName>
</protein>
<dbReference type="Proteomes" id="UP001138751">
    <property type="component" value="Unassembled WGS sequence"/>
</dbReference>
<accession>A0A9X9X3W2</accession>
<evidence type="ECO:0000256" key="1">
    <source>
        <dbReference type="SAM" id="SignalP"/>
    </source>
</evidence>
<dbReference type="EMBL" id="JAAEDM010000113">
    <property type="protein sequence ID" value="MBR0674091.1"/>
    <property type="molecule type" value="Genomic_DNA"/>
</dbReference>
<dbReference type="RefSeq" id="WP_211864516.1">
    <property type="nucleotide sequence ID" value="NZ_JAAEDM010000113.1"/>
</dbReference>
<gene>
    <name evidence="2" type="ORF">GXW76_23165</name>
</gene>
<evidence type="ECO:0000313" key="3">
    <source>
        <dbReference type="Proteomes" id="UP001138751"/>
    </source>
</evidence>
<comment type="caution">
    <text evidence="2">The sequence shown here is derived from an EMBL/GenBank/DDBJ whole genome shotgun (WGS) entry which is preliminary data.</text>
</comment>
<feature type="chain" id="PRO_5040754350" description="Rap1a immunity protein domain-containing protein" evidence="1">
    <location>
        <begin position="23"/>
        <end position="126"/>
    </location>
</feature>
<organism evidence="2 3">
    <name type="scientific">Neoroseomonas soli</name>
    <dbReference type="NCBI Taxonomy" id="1081025"/>
    <lineage>
        <taxon>Bacteria</taxon>
        <taxon>Pseudomonadati</taxon>
        <taxon>Pseudomonadota</taxon>
        <taxon>Alphaproteobacteria</taxon>
        <taxon>Acetobacterales</taxon>
        <taxon>Acetobacteraceae</taxon>
        <taxon>Neoroseomonas</taxon>
    </lineage>
</organism>
<reference evidence="2" key="1">
    <citation type="submission" date="2020-01" db="EMBL/GenBank/DDBJ databases">
        <authorList>
            <person name="Rat A."/>
        </authorList>
    </citation>
    <scope>NUCLEOTIDE SEQUENCE</scope>
    <source>
        <strain evidence="2">LMG 31231</strain>
    </source>
</reference>
<dbReference type="AlphaFoldDB" id="A0A9X9X3W2"/>
<feature type="signal peptide" evidence="1">
    <location>
        <begin position="1"/>
        <end position="22"/>
    </location>
</feature>
<sequence length="126" mass="13612">MRNLALALLSSIWLIGPTPAPAQAPSSRDIIVLRGSGSTITCAIWLEQRAAATGLFAAHAREQYRSVAGWALGYLSGAARHGQNLNPLRETDEDAAIAWLVAYCERNATMELRRALDAFIDAHPAK</sequence>
<evidence type="ECO:0008006" key="4">
    <source>
        <dbReference type="Google" id="ProtNLM"/>
    </source>
</evidence>
<proteinExistence type="predicted"/>
<keyword evidence="1" id="KW-0732">Signal</keyword>
<keyword evidence="3" id="KW-1185">Reference proteome</keyword>